<dbReference type="NCBIfam" id="TIGR02249">
    <property type="entry name" value="integrase_gron"/>
    <property type="match status" value="1"/>
</dbReference>
<evidence type="ECO:0000256" key="4">
    <source>
        <dbReference type="ARBA" id="ARBA00023172"/>
    </source>
</evidence>
<dbReference type="GO" id="GO:0006310">
    <property type="term" value="P:DNA recombination"/>
    <property type="evidence" value="ECO:0007669"/>
    <property type="project" value="UniProtKB-KW"/>
</dbReference>
<dbReference type="InterPro" id="IPR011946">
    <property type="entry name" value="Integrase_integron-type"/>
</dbReference>
<dbReference type="InterPro" id="IPR011010">
    <property type="entry name" value="DNA_brk_join_enz"/>
</dbReference>
<evidence type="ECO:0000313" key="8">
    <source>
        <dbReference type="EMBL" id="PSB30051.1"/>
    </source>
</evidence>
<comment type="similarity">
    <text evidence="1">Belongs to the 'phage' integrase family.</text>
</comment>
<dbReference type="PANTHER" id="PTHR30349">
    <property type="entry name" value="PHAGE INTEGRASE-RELATED"/>
    <property type="match status" value="1"/>
</dbReference>
<dbReference type="InterPro" id="IPR013762">
    <property type="entry name" value="Integrase-like_cat_sf"/>
</dbReference>
<keyword evidence="4" id="KW-0233">DNA recombination</keyword>
<dbReference type="GO" id="GO:0015074">
    <property type="term" value="P:DNA integration"/>
    <property type="evidence" value="ECO:0007669"/>
    <property type="project" value="UniProtKB-KW"/>
</dbReference>
<dbReference type="Pfam" id="PF13495">
    <property type="entry name" value="Phage_int_SAM_4"/>
    <property type="match status" value="1"/>
</dbReference>
<reference evidence="9" key="1">
    <citation type="submission" date="2018-02" db="EMBL/GenBank/DDBJ databases">
        <authorList>
            <person name="Moore K."/>
            <person name="Momper L."/>
        </authorList>
    </citation>
    <scope>NUCLEOTIDE SEQUENCE [LARGE SCALE GENOMIC DNA]</scope>
    <source>
        <strain evidence="9">ULC18</strain>
    </source>
</reference>
<dbReference type="EMBL" id="PVWK01000056">
    <property type="protein sequence ID" value="PSB30051.1"/>
    <property type="molecule type" value="Genomic_DNA"/>
</dbReference>
<feature type="domain" description="Core-binding (CB)" evidence="7">
    <location>
        <begin position="1"/>
        <end position="86"/>
    </location>
</feature>
<dbReference type="AlphaFoldDB" id="A0A2T1EBG8"/>
<dbReference type="Gene3D" id="1.10.443.10">
    <property type="entry name" value="Intergrase catalytic core"/>
    <property type="match status" value="1"/>
</dbReference>
<dbReference type="InterPro" id="IPR004107">
    <property type="entry name" value="Integrase_SAM-like_N"/>
</dbReference>
<sequence>MQPPPKKLLDQVRDAIRLKHYAYRTEETYVQWIRRYILFHNKRHPKEMGKAEIEAFLTHLAVEGQVAASTQNQALSALLFLYREVLNLDMMGIDAVRAKRPQYVPTVMTKQEALAVIHLCDGVYQLIVKLLYGSGLRLIEGLRLRVKDVDFAQQQILVRDGKGSKSRVTMLPSSVAVELRDHLVGVQRQHQRDLSRGFGAVPLPFALERKYPNADREWLWQYVFPASQVAKDPRNGLMCRHHLHESGVQKAVKQAARGAKLTKRIGCHTFRHSFATHLLESGYDIRTIQELLGHRDVKTTMIYTHVLNRGGKGVRSPLDD</sequence>
<dbReference type="Gene3D" id="1.10.150.130">
    <property type="match status" value="1"/>
</dbReference>
<evidence type="ECO:0000259" key="6">
    <source>
        <dbReference type="PROSITE" id="PS51898"/>
    </source>
</evidence>
<dbReference type="InterPro" id="IPR010998">
    <property type="entry name" value="Integrase_recombinase_N"/>
</dbReference>
<dbReference type="PROSITE" id="PS51900">
    <property type="entry name" value="CB"/>
    <property type="match status" value="1"/>
</dbReference>
<dbReference type="RefSeq" id="WP_106256116.1">
    <property type="nucleotide sequence ID" value="NZ_CAWNSW010000006.1"/>
</dbReference>
<dbReference type="Pfam" id="PF00589">
    <property type="entry name" value="Phage_integrase"/>
    <property type="match status" value="1"/>
</dbReference>
<reference evidence="8 9" key="2">
    <citation type="submission" date="2018-03" db="EMBL/GenBank/DDBJ databases">
        <title>The ancient ancestry and fast evolution of plastids.</title>
        <authorList>
            <person name="Moore K.R."/>
            <person name="Magnabosco C."/>
            <person name="Momper L."/>
            <person name="Gold D.A."/>
            <person name="Bosak T."/>
            <person name="Fournier G.P."/>
        </authorList>
    </citation>
    <scope>NUCLEOTIDE SEQUENCE [LARGE SCALE GENOMIC DNA]</scope>
    <source>
        <strain evidence="8 9">ULC18</strain>
    </source>
</reference>
<dbReference type="PANTHER" id="PTHR30349:SF64">
    <property type="entry name" value="PROPHAGE INTEGRASE INTD-RELATED"/>
    <property type="match status" value="1"/>
</dbReference>
<comment type="caution">
    <text evidence="8">The sequence shown here is derived from an EMBL/GenBank/DDBJ whole genome shotgun (WGS) entry which is preliminary data.</text>
</comment>
<evidence type="ECO:0000256" key="3">
    <source>
        <dbReference type="ARBA" id="ARBA00023125"/>
    </source>
</evidence>
<dbReference type="InterPro" id="IPR050090">
    <property type="entry name" value="Tyrosine_recombinase_XerCD"/>
</dbReference>
<evidence type="ECO:0000259" key="7">
    <source>
        <dbReference type="PROSITE" id="PS51900"/>
    </source>
</evidence>
<protein>
    <submittedName>
        <fullName evidence="8">Integron integrase</fullName>
    </submittedName>
</protein>
<dbReference type="InterPro" id="IPR002104">
    <property type="entry name" value="Integrase_catalytic"/>
</dbReference>
<evidence type="ECO:0000256" key="1">
    <source>
        <dbReference type="ARBA" id="ARBA00008857"/>
    </source>
</evidence>
<keyword evidence="3 5" id="KW-0238">DNA-binding</keyword>
<keyword evidence="2" id="KW-0229">DNA integration</keyword>
<feature type="domain" description="Tyr recombinase" evidence="6">
    <location>
        <begin position="103"/>
        <end position="319"/>
    </location>
</feature>
<dbReference type="SUPFAM" id="SSF56349">
    <property type="entry name" value="DNA breaking-rejoining enzymes"/>
    <property type="match status" value="1"/>
</dbReference>
<organism evidence="8 9">
    <name type="scientific">Stenomitos frigidus ULC18</name>
    <dbReference type="NCBI Taxonomy" id="2107698"/>
    <lineage>
        <taxon>Bacteria</taxon>
        <taxon>Bacillati</taxon>
        <taxon>Cyanobacteriota</taxon>
        <taxon>Cyanophyceae</taxon>
        <taxon>Leptolyngbyales</taxon>
        <taxon>Leptolyngbyaceae</taxon>
        <taxon>Stenomitos</taxon>
    </lineage>
</organism>
<dbReference type="PROSITE" id="PS51898">
    <property type="entry name" value="TYR_RECOMBINASE"/>
    <property type="match status" value="1"/>
</dbReference>
<proteinExistence type="inferred from homology"/>
<dbReference type="GO" id="GO:0003677">
    <property type="term" value="F:DNA binding"/>
    <property type="evidence" value="ECO:0007669"/>
    <property type="project" value="UniProtKB-UniRule"/>
</dbReference>
<evidence type="ECO:0000256" key="2">
    <source>
        <dbReference type="ARBA" id="ARBA00022908"/>
    </source>
</evidence>
<evidence type="ECO:0000256" key="5">
    <source>
        <dbReference type="PROSITE-ProRule" id="PRU01248"/>
    </source>
</evidence>
<accession>A0A2T1EBG8</accession>
<keyword evidence="9" id="KW-1185">Reference proteome</keyword>
<name>A0A2T1EBG8_9CYAN</name>
<dbReference type="InterPro" id="IPR044068">
    <property type="entry name" value="CB"/>
</dbReference>
<gene>
    <name evidence="8" type="ORF">C7B82_09775</name>
</gene>
<dbReference type="OrthoDB" id="9784359at2"/>
<evidence type="ECO:0000313" key="9">
    <source>
        <dbReference type="Proteomes" id="UP000239576"/>
    </source>
</evidence>
<dbReference type="Proteomes" id="UP000239576">
    <property type="component" value="Unassembled WGS sequence"/>
</dbReference>